<proteinExistence type="inferred from homology"/>
<keyword evidence="7" id="KW-0408">Iron</keyword>
<evidence type="ECO:0000256" key="6">
    <source>
        <dbReference type="ARBA" id="ARBA00023002"/>
    </source>
</evidence>
<gene>
    <name evidence="11" type="ORF">N7G274_008972</name>
</gene>
<evidence type="ECO:0000256" key="1">
    <source>
        <dbReference type="ARBA" id="ARBA00001970"/>
    </source>
</evidence>
<organism evidence="11 12">
    <name type="scientific">Stereocaulon virgatum</name>
    <dbReference type="NCBI Taxonomy" id="373712"/>
    <lineage>
        <taxon>Eukaryota</taxon>
        <taxon>Fungi</taxon>
        <taxon>Dikarya</taxon>
        <taxon>Ascomycota</taxon>
        <taxon>Pezizomycotina</taxon>
        <taxon>Lecanoromycetes</taxon>
        <taxon>OSLEUM clade</taxon>
        <taxon>Lecanoromycetidae</taxon>
        <taxon>Lecanorales</taxon>
        <taxon>Lecanorineae</taxon>
        <taxon>Stereocaulaceae</taxon>
        <taxon>Stereocaulon</taxon>
    </lineage>
</organism>
<dbReference type="PANTHER" id="PTHR30521:SF4">
    <property type="entry name" value="DEFERROCHELATASE"/>
    <property type="match status" value="1"/>
</dbReference>
<evidence type="ECO:0000259" key="10">
    <source>
        <dbReference type="Pfam" id="PF21105"/>
    </source>
</evidence>
<dbReference type="InterPro" id="IPR006314">
    <property type="entry name" value="Dyp_peroxidase"/>
</dbReference>
<dbReference type="PANTHER" id="PTHR30521">
    <property type="entry name" value="DEFERROCHELATASE/PEROXIDASE"/>
    <property type="match status" value="1"/>
</dbReference>
<dbReference type="Pfam" id="PF20628">
    <property type="entry name" value="Dyp_perox_C"/>
    <property type="match status" value="1"/>
</dbReference>
<accession>A0ABR3ZY64</accession>
<keyword evidence="3" id="KW-0349">Heme</keyword>
<dbReference type="EMBL" id="JBEFKJ010000033">
    <property type="protein sequence ID" value="KAL2038323.1"/>
    <property type="molecule type" value="Genomic_DNA"/>
</dbReference>
<feature type="domain" description="DyP dimeric alpha+beta barrel" evidence="10">
    <location>
        <begin position="13"/>
        <end position="194"/>
    </location>
</feature>
<dbReference type="InterPro" id="IPR048328">
    <property type="entry name" value="Dyp_perox_C"/>
</dbReference>
<comment type="caution">
    <text evidence="11">The sequence shown here is derived from an EMBL/GenBank/DDBJ whole genome shotgun (WGS) entry which is preliminary data.</text>
</comment>
<evidence type="ECO:0000256" key="4">
    <source>
        <dbReference type="ARBA" id="ARBA00022723"/>
    </source>
</evidence>
<dbReference type="InterPro" id="IPR049509">
    <property type="entry name" value="DyP_N"/>
</dbReference>
<protein>
    <recommendedName>
        <fullName evidence="13">Dyp-type peroxidase</fullName>
    </recommendedName>
</protein>
<keyword evidence="2" id="KW-0575">Peroxidase</keyword>
<evidence type="ECO:0000313" key="12">
    <source>
        <dbReference type="Proteomes" id="UP001590950"/>
    </source>
</evidence>
<dbReference type="InterPro" id="IPR011008">
    <property type="entry name" value="Dimeric_a/b-barrel"/>
</dbReference>
<evidence type="ECO:0000256" key="2">
    <source>
        <dbReference type="ARBA" id="ARBA00022559"/>
    </source>
</evidence>
<dbReference type="SUPFAM" id="SSF54909">
    <property type="entry name" value="Dimeric alpha+beta barrel"/>
    <property type="match status" value="1"/>
</dbReference>
<evidence type="ECO:0000256" key="8">
    <source>
        <dbReference type="ARBA" id="ARBA00025737"/>
    </source>
</evidence>
<comment type="similarity">
    <text evidence="8">Belongs to the DyP-type peroxidase family.</text>
</comment>
<dbReference type="PROSITE" id="PS51404">
    <property type="entry name" value="DYP_PEROXIDASE"/>
    <property type="match status" value="1"/>
</dbReference>
<feature type="domain" description="Dyp-type peroxidase C-terminal" evidence="9">
    <location>
        <begin position="251"/>
        <end position="423"/>
    </location>
</feature>
<sequence>MSSPTPPPLDLGNIQGDILAGGLPKKTETCYFFRINDAYVHDFRTQLAKLVPLITSTAEVLDDQRKQLAQNKKDAAEKKITPPLLKICGVNISFSTKGLKKMGITDEIGDAAFDAGMLSGAKDLGDIGHSSPNGQFDPDWVPAFKQEIHGLILITGDSYATAAEKLAEIEHIFRVKTQNPIIHEVIRLVGDVRSGKEKGHEHFGFQDGISNPAVKDVDAKPNPGQQVIPQGIILCGRPGDAPTLGTPAVPVHRPSWALDGSFLSFRYLFQLVPEFNKFLKENPITITGLTHEQGSELLGARLVGRWKSGAPVDLAPLHDDPVLGQDPLRNNDFHYTFPDDQQTQTRCPFAAHLRKTNPRGDLDQFGPNALTPHRIVRSGIAFGPEVTPAEAATERTQLPRGLLFIAYQSNIEQGFQFVQQSWSNNTKFPPKKPANEVPGFDPIIGQTNNGGVRTLSGTNPNSQTTDLNLDKQWVVPKGGEYFFSPSIPALKNTFALAKPAGEL</sequence>
<reference evidence="11 12" key="1">
    <citation type="submission" date="2024-09" db="EMBL/GenBank/DDBJ databases">
        <title>Rethinking Asexuality: The Enigmatic Case of Functional Sexual Genes in Lepraria (Stereocaulaceae).</title>
        <authorList>
            <person name="Doellman M."/>
            <person name="Sun Y."/>
            <person name="Barcenas-Pena A."/>
            <person name="Lumbsch H.T."/>
            <person name="Grewe F."/>
        </authorList>
    </citation>
    <scope>NUCLEOTIDE SEQUENCE [LARGE SCALE GENOMIC DNA]</scope>
    <source>
        <strain evidence="11 12">Mercado 3170</strain>
    </source>
</reference>
<keyword evidence="12" id="KW-1185">Reference proteome</keyword>
<keyword evidence="5" id="KW-0732">Signal</keyword>
<name>A0ABR3ZY64_9LECA</name>
<evidence type="ECO:0000256" key="5">
    <source>
        <dbReference type="ARBA" id="ARBA00022729"/>
    </source>
</evidence>
<dbReference type="Proteomes" id="UP001590950">
    <property type="component" value="Unassembled WGS sequence"/>
</dbReference>
<evidence type="ECO:0000256" key="7">
    <source>
        <dbReference type="ARBA" id="ARBA00023004"/>
    </source>
</evidence>
<evidence type="ECO:0008006" key="13">
    <source>
        <dbReference type="Google" id="ProtNLM"/>
    </source>
</evidence>
<evidence type="ECO:0000259" key="9">
    <source>
        <dbReference type="Pfam" id="PF20628"/>
    </source>
</evidence>
<evidence type="ECO:0000313" key="11">
    <source>
        <dbReference type="EMBL" id="KAL2038323.1"/>
    </source>
</evidence>
<evidence type="ECO:0000256" key="3">
    <source>
        <dbReference type="ARBA" id="ARBA00022617"/>
    </source>
</evidence>
<comment type="cofactor">
    <cofactor evidence="1">
        <name>heme b</name>
        <dbReference type="ChEBI" id="CHEBI:60344"/>
    </cofactor>
</comment>
<dbReference type="Pfam" id="PF21105">
    <property type="entry name" value="DyP_N"/>
    <property type="match status" value="1"/>
</dbReference>
<keyword evidence="6" id="KW-0560">Oxidoreductase</keyword>
<dbReference type="NCBIfam" id="TIGR01413">
    <property type="entry name" value="Dyp_perox_fam"/>
    <property type="match status" value="1"/>
</dbReference>
<keyword evidence="4" id="KW-0479">Metal-binding</keyword>